<dbReference type="PANTHER" id="PTHR46250:SF15">
    <property type="entry name" value="OS01G0523800 PROTEIN"/>
    <property type="match status" value="1"/>
</dbReference>
<feature type="chain" id="PRO_5043037053" description="Myb/SANT-like domain-containing protein" evidence="2">
    <location>
        <begin position="18"/>
        <end position="410"/>
    </location>
</feature>
<dbReference type="Proteomes" id="UP001341281">
    <property type="component" value="Chromosome 10"/>
</dbReference>
<evidence type="ECO:0000313" key="3">
    <source>
        <dbReference type="EMBL" id="WVZ95721.1"/>
    </source>
</evidence>
<evidence type="ECO:0008006" key="5">
    <source>
        <dbReference type="Google" id="ProtNLM"/>
    </source>
</evidence>
<keyword evidence="4" id="KW-1185">Reference proteome</keyword>
<evidence type="ECO:0000256" key="2">
    <source>
        <dbReference type="SAM" id="SignalP"/>
    </source>
</evidence>
<organism evidence="3 4">
    <name type="scientific">Paspalum notatum var. saurae</name>
    <dbReference type="NCBI Taxonomy" id="547442"/>
    <lineage>
        <taxon>Eukaryota</taxon>
        <taxon>Viridiplantae</taxon>
        <taxon>Streptophyta</taxon>
        <taxon>Embryophyta</taxon>
        <taxon>Tracheophyta</taxon>
        <taxon>Spermatophyta</taxon>
        <taxon>Magnoliopsida</taxon>
        <taxon>Liliopsida</taxon>
        <taxon>Poales</taxon>
        <taxon>Poaceae</taxon>
        <taxon>PACMAD clade</taxon>
        <taxon>Panicoideae</taxon>
        <taxon>Andropogonodae</taxon>
        <taxon>Paspaleae</taxon>
        <taxon>Paspalinae</taxon>
        <taxon>Paspalum</taxon>
    </lineage>
</organism>
<proteinExistence type="predicted"/>
<accession>A0AAQ3XDC1</accession>
<reference evidence="3 4" key="1">
    <citation type="submission" date="2024-02" db="EMBL/GenBank/DDBJ databases">
        <title>High-quality chromosome-scale genome assembly of Pensacola bahiagrass (Paspalum notatum Flugge var. saurae).</title>
        <authorList>
            <person name="Vega J.M."/>
            <person name="Podio M."/>
            <person name="Orjuela J."/>
            <person name="Siena L.A."/>
            <person name="Pessino S.C."/>
            <person name="Combes M.C."/>
            <person name="Mariac C."/>
            <person name="Albertini E."/>
            <person name="Pupilli F."/>
            <person name="Ortiz J.P.A."/>
            <person name="Leblanc O."/>
        </authorList>
    </citation>
    <scope>NUCLEOTIDE SEQUENCE [LARGE SCALE GENOMIC DNA]</scope>
    <source>
        <strain evidence="3">R1</strain>
        <tissue evidence="3">Leaf</tissue>
    </source>
</reference>
<feature type="compositionally biased region" description="Basic and acidic residues" evidence="1">
    <location>
        <begin position="332"/>
        <end position="344"/>
    </location>
</feature>
<feature type="region of interest" description="Disordered" evidence="1">
    <location>
        <begin position="44"/>
        <end position="87"/>
    </location>
</feature>
<feature type="region of interest" description="Disordered" evidence="1">
    <location>
        <begin position="332"/>
        <end position="382"/>
    </location>
</feature>
<feature type="signal peptide" evidence="2">
    <location>
        <begin position="1"/>
        <end position="17"/>
    </location>
</feature>
<gene>
    <name evidence="3" type="ORF">U9M48_041450</name>
</gene>
<keyword evidence="2" id="KW-0732">Signal</keyword>
<feature type="compositionally biased region" description="Pro residues" evidence="1">
    <location>
        <begin position="57"/>
        <end position="71"/>
    </location>
</feature>
<protein>
    <recommendedName>
        <fullName evidence="5">Myb/SANT-like domain-containing protein</fullName>
    </recommendedName>
</protein>
<name>A0AAQ3XDC1_PASNO</name>
<sequence length="410" mass="45198">MTLLFLATPLFGAAVAAYPPPPPSLWCGPLSGAVKSWSRSRSLHLRATRRRGEDSRSPPPCDSPPAPPPPGVAGEETRSAATSPSSCTLLVRRQTQQDLPPPAFFFPRQMSQDPFACDEQLMEASLEQLEGEISEPEFITAISTSNEWTGFRNNLAQEMMNQAMSTSSGSTRGRGKGKRVWTYFEDVELIKALYNLSLDPKWKSEGNFKNGYLSVLESVLAQKLPSSGLTAMPHIESRVSHFRTKYGAIEVMLALSGFSWDESWKMIQYEKQAYDNHCANHPDAKGLYGIAFPHFDTLAAIYGKDIATGEGAEGLVDAVTNMEKEITLEANDVKKVEVEHDSMPKETPPQLASDRNSVDSTSSSSKRRKRTKGNEISKCSDPFLDMASDIRGDLQIASASFEKMTEAMER</sequence>
<dbReference type="AlphaFoldDB" id="A0AAQ3XDC1"/>
<dbReference type="PANTHER" id="PTHR46250">
    <property type="entry name" value="MYB/SANT-LIKE DNA-BINDING DOMAIN PROTEIN-RELATED"/>
    <property type="match status" value="1"/>
</dbReference>
<evidence type="ECO:0000256" key="1">
    <source>
        <dbReference type="SAM" id="MobiDB-lite"/>
    </source>
</evidence>
<dbReference type="EMBL" id="CP144754">
    <property type="protein sequence ID" value="WVZ95721.1"/>
    <property type="molecule type" value="Genomic_DNA"/>
</dbReference>
<evidence type="ECO:0000313" key="4">
    <source>
        <dbReference type="Proteomes" id="UP001341281"/>
    </source>
</evidence>